<dbReference type="OrthoDB" id="9128627at2"/>
<dbReference type="InterPro" id="IPR022266">
    <property type="entry name" value="DtrJ-like"/>
</dbReference>
<gene>
    <name evidence="2" type="ORF">F2Q65_14960</name>
</gene>
<feature type="transmembrane region" description="Helical" evidence="1">
    <location>
        <begin position="129"/>
        <end position="151"/>
    </location>
</feature>
<keyword evidence="1" id="KW-0812">Transmembrane</keyword>
<reference evidence="2 3" key="1">
    <citation type="submission" date="2019-09" db="EMBL/GenBank/DDBJ databases">
        <title>Whole-genome sequence of the purple sulfur bacterium Thiohalocapsa marina DSM 19078.</title>
        <authorList>
            <person name="Kyndt J.A."/>
            <person name="Meyer T.E."/>
        </authorList>
    </citation>
    <scope>NUCLEOTIDE SEQUENCE [LARGE SCALE GENOMIC DNA]</scope>
    <source>
        <strain evidence="2 3">DSM 19078</strain>
    </source>
</reference>
<accession>A0A5M8FFU4</accession>
<evidence type="ECO:0000313" key="3">
    <source>
        <dbReference type="Proteomes" id="UP000322981"/>
    </source>
</evidence>
<feature type="transmembrane region" description="Helical" evidence="1">
    <location>
        <begin position="12"/>
        <end position="33"/>
    </location>
</feature>
<feature type="transmembrane region" description="Helical" evidence="1">
    <location>
        <begin position="171"/>
        <end position="190"/>
    </location>
</feature>
<organism evidence="2 3">
    <name type="scientific">Thiohalocapsa marina</name>
    <dbReference type="NCBI Taxonomy" id="424902"/>
    <lineage>
        <taxon>Bacteria</taxon>
        <taxon>Pseudomonadati</taxon>
        <taxon>Pseudomonadota</taxon>
        <taxon>Gammaproteobacteria</taxon>
        <taxon>Chromatiales</taxon>
        <taxon>Chromatiaceae</taxon>
        <taxon>Thiohalocapsa</taxon>
    </lineage>
</organism>
<comment type="caution">
    <text evidence="2">The sequence shown here is derived from an EMBL/GenBank/DDBJ whole genome shotgun (WGS) entry which is preliminary data.</text>
</comment>
<keyword evidence="3" id="KW-1185">Reference proteome</keyword>
<evidence type="ECO:0000313" key="2">
    <source>
        <dbReference type="EMBL" id="KAA6183743.1"/>
    </source>
</evidence>
<keyword evidence="1" id="KW-1133">Transmembrane helix</keyword>
<protein>
    <submittedName>
        <fullName evidence="2">DUF4400 domain-containing protein</fullName>
    </submittedName>
</protein>
<keyword evidence="1" id="KW-0472">Membrane</keyword>
<dbReference type="AlphaFoldDB" id="A0A5M8FFU4"/>
<name>A0A5M8FFU4_9GAMM</name>
<evidence type="ECO:0000256" key="1">
    <source>
        <dbReference type="SAM" id="Phobius"/>
    </source>
</evidence>
<proteinExistence type="predicted"/>
<dbReference type="Pfam" id="PF14348">
    <property type="entry name" value="DtrJ-like"/>
    <property type="match status" value="1"/>
</dbReference>
<dbReference type="Proteomes" id="UP000322981">
    <property type="component" value="Unassembled WGS sequence"/>
</dbReference>
<dbReference type="EMBL" id="VWXX01000029">
    <property type="protein sequence ID" value="KAA6183743.1"/>
    <property type="molecule type" value="Genomic_DNA"/>
</dbReference>
<sequence length="220" mass="24346">MAAERQPQSSWLWTTSVTLGLLLMEFILLSALVPTDWSNRVRDQEVRWISAELGLESATAIFATAQGWYGALFLNTGLVDASYRLLLPDEAAVRHTPELGKLAENPIWPWMKGRLDVVWYSLYMAIQRLVVLLAWWPFLAFALVGAIGDGLLRRRIRQAGFDYPSPLAHRLAVRGMLGLGFVVSLGLFAPVPLPPLAVPVLAVALAAALSLMLTQTQKRL</sequence>
<feature type="transmembrane region" description="Helical" evidence="1">
    <location>
        <begin position="196"/>
        <end position="214"/>
    </location>
</feature>